<protein>
    <submittedName>
        <fullName evidence="8">Transcription factor bHLH30</fullName>
    </submittedName>
</protein>
<keyword evidence="7" id="KW-1185">Reference proteome</keyword>
<dbReference type="Proteomes" id="UP000087171">
    <property type="component" value="Chromosome Ca4"/>
</dbReference>
<comment type="subcellular location">
    <subcellularLocation>
        <location evidence="1">Nucleus</location>
    </subcellularLocation>
</comment>
<name>A0A1S2XXY3_CICAR</name>
<keyword evidence="2" id="KW-0805">Transcription regulation</keyword>
<dbReference type="GO" id="GO:0003700">
    <property type="term" value="F:DNA-binding transcription factor activity"/>
    <property type="evidence" value="ECO:0007669"/>
    <property type="project" value="InterPro"/>
</dbReference>
<dbReference type="KEGG" id="cam:101494151"/>
<dbReference type="InterPro" id="IPR045847">
    <property type="entry name" value="AIG1-like"/>
</dbReference>
<proteinExistence type="predicted"/>
<evidence type="ECO:0000256" key="2">
    <source>
        <dbReference type="ARBA" id="ARBA00023015"/>
    </source>
</evidence>
<reference evidence="7" key="1">
    <citation type="journal article" date="2013" name="Nat. Biotechnol.">
        <title>Draft genome sequence of chickpea (Cicer arietinum) provides a resource for trait improvement.</title>
        <authorList>
            <person name="Varshney R.K."/>
            <person name="Song C."/>
            <person name="Saxena R.K."/>
            <person name="Azam S."/>
            <person name="Yu S."/>
            <person name="Sharpe A.G."/>
            <person name="Cannon S."/>
            <person name="Baek J."/>
            <person name="Rosen B.D."/>
            <person name="Tar'an B."/>
            <person name="Millan T."/>
            <person name="Zhang X."/>
            <person name="Ramsay L.D."/>
            <person name="Iwata A."/>
            <person name="Wang Y."/>
            <person name="Nelson W."/>
            <person name="Farmer A.D."/>
            <person name="Gaur P.M."/>
            <person name="Soderlund C."/>
            <person name="Penmetsa R.V."/>
            <person name="Xu C."/>
            <person name="Bharti A.K."/>
            <person name="He W."/>
            <person name="Winter P."/>
            <person name="Zhao S."/>
            <person name="Hane J.K."/>
            <person name="Carrasquilla-Garcia N."/>
            <person name="Condie J.A."/>
            <person name="Upadhyaya H.D."/>
            <person name="Luo M.C."/>
            <person name="Thudi M."/>
            <person name="Gowda C.L."/>
            <person name="Singh N.P."/>
            <person name="Lichtenzveig J."/>
            <person name="Gali K.K."/>
            <person name="Rubio J."/>
            <person name="Nadarajan N."/>
            <person name="Dolezel J."/>
            <person name="Bansal K.C."/>
            <person name="Xu X."/>
            <person name="Edwards D."/>
            <person name="Zhang G."/>
            <person name="Kahl G."/>
            <person name="Gil J."/>
            <person name="Singh K.B."/>
            <person name="Datta S.K."/>
            <person name="Jackson S.A."/>
            <person name="Wang J."/>
            <person name="Cook D.R."/>
        </authorList>
    </citation>
    <scope>NUCLEOTIDE SEQUENCE [LARGE SCALE GENOMIC DNA]</scope>
    <source>
        <strain evidence="7">cv. CDC Frontier</strain>
    </source>
</reference>
<gene>
    <name evidence="8" type="primary">LOC101494151</name>
</gene>
<dbReference type="GO" id="GO:0046983">
    <property type="term" value="F:protein dimerization activity"/>
    <property type="evidence" value="ECO:0007669"/>
    <property type="project" value="InterPro"/>
</dbReference>
<dbReference type="GeneID" id="101494151"/>
<dbReference type="InterPro" id="IPR036638">
    <property type="entry name" value="HLH_DNA-bd_sf"/>
</dbReference>
<evidence type="ECO:0000313" key="7">
    <source>
        <dbReference type="Proteomes" id="UP000087171"/>
    </source>
</evidence>
<reference evidence="8" key="2">
    <citation type="submission" date="2025-08" db="UniProtKB">
        <authorList>
            <consortium name="RefSeq"/>
        </authorList>
    </citation>
    <scope>IDENTIFICATION</scope>
    <source>
        <tissue evidence="8">Etiolated seedlings</tissue>
    </source>
</reference>
<dbReference type="SMART" id="SM00353">
    <property type="entry name" value="HLH"/>
    <property type="match status" value="1"/>
</dbReference>
<dbReference type="GO" id="GO:0005634">
    <property type="term" value="C:nucleus"/>
    <property type="evidence" value="ECO:0007669"/>
    <property type="project" value="UniProtKB-SubCell"/>
</dbReference>
<keyword evidence="3" id="KW-0238">DNA-binding</keyword>
<feature type="domain" description="BHLH" evidence="6">
    <location>
        <begin position="168"/>
        <end position="217"/>
    </location>
</feature>
<dbReference type="eggNOG" id="ENOG502QRXD">
    <property type="taxonomic scope" value="Eukaryota"/>
</dbReference>
<keyword evidence="4" id="KW-0804">Transcription</keyword>
<dbReference type="PROSITE" id="PS50888">
    <property type="entry name" value="BHLH"/>
    <property type="match status" value="1"/>
</dbReference>
<dbReference type="SUPFAM" id="SSF47459">
    <property type="entry name" value="HLH, helix-loop-helix DNA-binding domain"/>
    <property type="match status" value="1"/>
</dbReference>
<dbReference type="Gene3D" id="4.10.280.10">
    <property type="entry name" value="Helix-loop-helix DNA-binding domain"/>
    <property type="match status" value="1"/>
</dbReference>
<evidence type="ECO:0000256" key="5">
    <source>
        <dbReference type="ARBA" id="ARBA00023242"/>
    </source>
</evidence>
<dbReference type="Pfam" id="PF00010">
    <property type="entry name" value="HLH"/>
    <property type="match status" value="1"/>
</dbReference>
<evidence type="ECO:0000259" key="6">
    <source>
        <dbReference type="PROSITE" id="PS50888"/>
    </source>
</evidence>
<dbReference type="STRING" id="3827.A0A1S2XXY3"/>
<evidence type="ECO:0000256" key="4">
    <source>
        <dbReference type="ARBA" id="ARBA00023163"/>
    </source>
</evidence>
<dbReference type="CDD" id="cd11455">
    <property type="entry name" value="bHLH_AtAIG1_like"/>
    <property type="match status" value="1"/>
</dbReference>
<dbReference type="InterPro" id="IPR011598">
    <property type="entry name" value="bHLH_dom"/>
</dbReference>
<evidence type="ECO:0000256" key="1">
    <source>
        <dbReference type="ARBA" id="ARBA00004123"/>
    </source>
</evidence>
<dbReference type="FunFam" id="4.10.280.10:FF:000070">
    <property type="entry name" value="transcription factor bHLH30"/>
    <property type="match status" value="1"/>
</dbReference>
<dbReference type="PANTHER" id="PTHR45844:SF2">
    <property type="entry name" value="TRANSCRIPTION FACTOR BHLH30"/>
    <property type="match status" value="1"/>
</dbReference>
<dbReference type="RefSeq" id="XP_004496205.1">
    <property type="nucleotide sequence ID" value="XM_004496148.3"/>
</dbReference>
<sequence length="361" mass="40785">MIQEDQGQCSSQAINNNFETYHQEQFLLQQQQQMRQQNSHDHHHIYGGGRSSSLNNMFHGHEVSPILQPWSMQQLHNHHHHQTFNHDNPFLIPQQQQQQQSSSPYASLFNRRVINPSSLQFAYDNNPSSEHLRIISDTVLNGSGVPFGLQGEIGKMSAQEIMEAKALAASKSHSEAERRRRERINNHLAKLRSLLPSTTKTDKASLLAEVIEHVKELKRQTSLIAETCPVPTECDELTVDAADQEHGNGKFVIKASLCCDDRSDLLPELIKTLKALRLRTLKADITTLGGRVKNVLFITGEDDDDHDEYSNNSEEHGHQNLQYCITSIQEAFRGVMEKSLADDSASGNVKRQRTNIISISN</sequence>
<keyword evidence="5" id="KW-0539">Nucleus</keyword>
<dbReference type="CDD" id="cd04873">
    <property type="entry name" value="ACT_UUR-ACR-like"/>
    <property type="match status" value="1"/>
</dbReference>
<evidence type="ECO:0000313" key="8">
    <source>
        <dbReference type="RefSeq" id="XP_004496205.1"/>
    </source>
</evidence>
<accession>A0A1S2XXY3</accession>
<dbReference type="PaxDb" id="3827-XP_004496205.1"/>
<dbReference type="AlphaFoldDB" id="A0A1S2XXY3"/>
<dbReference type="GO" id="GO:0003677">
    <property type="term" value="F:DNA binding"/>
    <property type="evidence" value="ECO:0007669"/>
    <property type="project" value="UniProtKB-KW"/>
</dbReference>
<dbReference type="PANTHER" id="PTHR45844">
    <property type="entry name" value="TRANSCRIPTION FACTOR BHLH30"/>
    <property type="match status" value="1"/>
</dbReference>
<dbReference type="OrthoDB" id="71302at2759"/>
<organism evidence="7 8">
    <name type="scientific">Cicer arietinum</name>
    <name type="common">Chickpea</name>
    <name type="synonym">Garbanzo</name>
    <dbReference type="NCBI Taxonomy" id="3827"/>
    <lineage>
        <taxon>Eukaryota</taxon>
        <taxon>Viridiplantae</taxon>
        <taxon>Streptophyta</taxon>
        <taxon>Embryophyta</taxon>
        <taxon>Tracheophyta</taxon>
        <taxon>Spermatophyta</taxon>
        <taxon>Magnoliopsida</taxon>
        <taxon>eudicotyledons</taxon>
        <taxon>Gunneridae</taxon>
        <taxon>Pentapetalae</taxon>
        <taxon>rosids</taxon>
        <taxon>fabids</taxon>
        <taxon>Fabales</taxon>
        <taxon>Fabaceae</taxon>
        <taxon>Papilionoideae</taxon>
        <taxon>50 kb inversion clade</taxon>
        <taxon>NPAAA clade</taxon>
        <taxon>Hologalegina</taxon>
        <taxon>IRL clade</taxon>
        <taxon>Cicereae</taxon>
        <taxon>Cicer</taxon>
    </lineage>
</organism>
<evidence type="ECO:0000256" key="3">
    <source>
        <dbReference type="ARBA" id="ARBA00023125"/>
    </source>
</evidence>